<evidence type="ECO:0000313" key="3">
    <source>
        <dbReference type="Proteomes" id="UP000241462"/>
    </source>
</evidence>
<feature type="compositionally biased region" description="Low complexity" evidence="1">
    <location>
        <begin position="255"/>
        <end position="264"/>
    </location>
</feature>
<keyword evidence="3" id="KW-1185">Reference proteome</keyword>
<proteinExistence type="predicted"/>
<sequence>MHDAPSLLEAPPLKRARTGDFLAGQHCLFGKSPSTPTQPTTFSDEILIQPKLVEDVESIHNFLSRRDSSPARHDGHGSKSRQSPAAISSNQPTSTELASNSGILTASPTPLATQNASSVIDKSESGRDNKKRRRTGPLNEEQRAKANLIRKIRACAECHKRRVACHPSHQNTTWEALEAKYGNGSGNGSSTNHPESASASPQGWTPAIGGHLREYQEVDGDIEVSPSPLEEQAMRKGRTPLPTAPRSAGANPTLRSSTMSRSRSAITGSTSHIHTLPDSGRYIAVEVLLLSWAMDLDNEVGQCIDDLHKILSNRYNANCVVEEIPSLPEAFASYRWLSDRIRNFVRQNDHREVLKIIYYNGQAHLDRHGNMLLTDSSMPWHNTAVRWPPLQAELEESSSDILVLMDCPYFANNIRKSRGVLEILASASFDDFPDCPMPRCAFTKALVNALQTHAGRPLSSHISPISVTDLQVCLMTQYPRIVPDVRRNVQLLYTFPIPSPVHVLAKAENAMAVSIQLFPLLPARPQKRTDGVRRVNISLHLDADADLEPLRELFRLKPDSVRHVQIEDDGPVME</sequence>
<feature type="region of interest" description="Disordered" evidence="1">
    <location>
        <begin position="229"/>
        <end position="271"/>
    </location>
</feature>
<dbReference type="EMBL" id="KZ678504">
    <property type="protein sequence ID" value="PSR81387.1"/>
    <property type="molecule type" value="Genomic_DNA"/>
</dbReference>
<dbReference type="OrthoDB" id="3921198at2759"/>
<dbReference type="AlphaFoldDB" id="A0A2T3A1Z3"/>
<dbReference type="PANTHER" id="PTHR35392:SF5">
    <property type="entry name" value="ZN(2)-C6 FUNGAL-TYPE DOMAIN-CONTAINING PROTEIN"/>
    <property type="match status" value="1"/>
</dbReference>
<feature type="region of interest" description="Disordered" evidence="1">
    <location>
        <begin position="65"/>
        <end position="144"/>
    </location>
</feature>
<organism evidence="2 3">
    <name type="scientific">Coniella lustricola</name>
    <dbReference type="NCBI Taxonomy" id="2025994"/>
    <lineage>
        <taxon>Eukaryota</taxon>
        <taxon>Fungi</taxon>
        <taxon>Dikarya</taxon>
        <taxon>Ascomycota</taxon>
        <taxon>Pezizomycotina</taxon>
        <taxon>Sordariomycetes</taxon>
        <taxon>Sordariomycetidae</taxon>
        <taxon>Diaporthales</taxon>
        <taxon>Schizoparmaceae</taxon>
        <taxon>Coniella</taxon>
    </lineage>
</organism>
<name>A0A2T3A1Z3_9PEZI</name>
<feature type="compositionally biased region" description="Polar residues" evidence="1">
    <location>
        <begin position="193"/>
        <end position="203"/>
    </location>
</feature>
<dbReference type="InParanoid" id="A0A2T3A1Z3"/>
<feature type="region of interest" description="Disordered" evidence="1">
    <location>
        <begin position="179"/>
        <end position="203"/>
    </location>
</feature>
<evidence type="ECO:0000256" key="1">
    <source>
        <dbReference type="SAM" id="MobiDB-lite"/>
    </source>
</evidence>
<feature type="compositionally biased region" description="Polar residues" evidence="1">
    <location>
        <begin position="80"/>
        <end position="120"/>
    </location>
</feature>
<dbReference type="PANTHER" id="PTHR35392">
    <property type="entry name" value="ZN(II)2CYS6 TRANSCRIPTION FACTOR (EUROFUNG)-RELATED-RELATED"/>
    <property type="match status" value="1"/>
</dbReference>
<accession>A0A2T3A1Z3</accession>
<dbReference type="InterPro" id="IPR052973">
    <property type="entry name" value="Fungal_sec-metab_reg_TF"/>
</dbReference>
<dbReference type="Proteomes" id="UP000241462">
    <property type="component" value="Unassembled WGS sequence"/>
</dbReference>
<protein>
    <submittedName>
        <fullName evidence="2">Uncharacterized protein</fullName>
    </submittedName>
</protein>
<gene>
    <name evidence="2" type="ORF">BD289DRAFT_372679</name>
</gene>
<evidence type="ECO:0000313" key="2">
    <source>
        <dbReference type="EMBL" id="PSR81387.1"/>
    </source>
</evidence>
<reference evidence="2 3" key="1">
    <citation type="journal article" date="2018" name="Mycol. Prog.">
        <title>Coniella lustricola, a new species from submerged detritus.</title>
        <authorList>
            <person name="Raudabaugh D.B."/>
            <person name="Iturriaga T."/>
            <person name="Carver A."/>
            <person name="Mondo S."/>
            <person name="Pangilinan J."/>
            <person name="Lipzen A."/>
            <person name="He G."/>
            <person name="Amirebrahimi M."/>
            <person name="Grigoriev I.V."/>
            <person name="Miller A.N."/>
        </authorList>
    </citation>
    <scope>NUCLEOTIDE SEQUENCE [LARGE SCALE GENOMIC DNA]</scope>
    <source>
        <strain evidence="2 3">B22-T-1</strain>
    </source>
</reference>
<feature type="compositionally biased region" description="Basic and acidic residues" evidence="1">
    <location>
        <begin position="65"/>
        <end position="77"/>
    </location>
</feature>